<name>A0A7R7I031_9ACTN</name>
<gene>
    <name evidence="1" type="ORF">Athai_64800</name>
</gene>
<evidence type="ECO:0000313" key="2">
    <source>
        <dbReference type="Proteomes" id="UP000611640"/>
    </source>
</evidence>
<reference evidence="1 2" key="1">
    <citation type="submission" date="2020-08" db="EMBL/GenBank/DDBJ databases">
        <title>Whole genome shotgun sequence of Actinocatenispora thailandica NBRC 105041.</title>
        <authorList>
            <person name="Komaki H."/>
            <person name="Tamura T."/>
        </authorList>
    </citation>
    <scope>NUCLEOTIDE SEQUENCE [LARGE SCALE GENOMIC DNA]</scope>
    <source>
        <strain evidence="1 2">NBRC 105041</strain>
    </source>
</reference>
<dbReference type="KEGG" id="atl:Athai_64800"/>
<proteinExistence type="predicted"/>
<dbReference type="AlphaFoldDB" id="A0A7R7I031"/>
<evidence type="ECO:0000313" key="1">
    <source>
        <dbReference type="EMBL" id="BCJ38977.1"/>
    </source>
</evidence>
<evidence type="ECO:0008006" key="3">
    <source>
        <dbReference type="Google" id="ProtNLM"/>
    </source>
</evidence>
<dbReference type="Proteomes" id="UP000611640">
    <property type="component" value="Chromosome"/>
</dbReference>
<organism evidence="1 2">
    <name type="scientific">Actinocatenispora thailandica</name>
    <dbReference type="NCBI Taxonomy" id="227318"/>
    <lineage>
        <taxon>Bacteria</taxon>
        <taxon>Bacillati</taxon>
        <taxon>Actinomycetota</taxon>
        <taxon>Actinomycetes</taxon>
        <taxon>Micromonosporales</taxon>
        <taxon>Micromonosporaceae</taxon>
        <taxon>Actinocatenispora</taxon>
    </lineage>
</organism>
<accession>A0A7R7I031</accession>
<keyword evidence="2" id="KW-1185">Reference proteome</keyword>
<dbReference type="EMBL" id="AP023355">
    <property type="protein sequence ID" value="BCJ38977.1"/>
    <property type="molecule type" value="Genomic_DNA"/>
</dbReference>
<dbReference type="RefSeq" id="WP_338028170.1">
    <property type="nucleotide sequence ID" value="NZ_AP023355.1"/>
</dbReference>
<sequence length="44" mass="4780">MAPVTLGAGAPVLPRRLTSRSLTLTQLSRDDNGFANLTYRVRHG</sequence>
<protein>
    <recommendedName>
        <fullName evidence="3">Bacterial bifunctional deaminase-reductase C-terminal domain-containing protein</fullName>
    </recommendedName>
</protein>